<reference evidence="1 2" key="1">
    <citation type="submission" date="2014-04" db="EMBL/GenBank/DDBJ databases">
        <authorList>
            <consortium name="DOE Joint Genome Institute"/>
            <person name="Kuo A."/>
            <person name="Ruytinx J."/>
            <person name="Rineau F."/>
            <person name="Colpaert J."/>
            <person name="Kohler A."/>
            <person name="Nagy L.G."/>
            <person name="Floudas D."/>
            <person name="Copeland A."/>
            <person name="Barry K.W."/>
            <person name="Cichocki N."/>
            <person name="Veneault-Fourrey C."/>
            <person name="LaButti K."/>
            <person name="Lindquist E.A."/>
            <person name="Lipzen A."/>
            <person name="Lundell T."/>
            <person name="Morin E."/>
            <person name="Murat C."/>
            <person name="Sun H."/>
            <person name="Tunlid A."/>
            <person name="Henrissat B."/>
            <person name="Grigoriev I.V."/>
            <person name="Hibbett D.S."/>
            <person name="Martin F."/>
            <person name="Nordberg H.P."/>
            <person name="Cantor M.N."/>
            <person name="Hua S.X."/>
        </authorList>
    </citation>
    <scope>NUCLEOTIDE SEQUENCE [LARGE SCALE GENOMIC DNA]</scope>
    <source>
        <strain evidence="1 2">UH-Slu-Lm8-n1</strain>
    </source>
</reference>
<dbReference type="EMBL" id="KN835298">
    <property type="protein sequence ID" value="KIK40568.1"/>
    <property type="molecule type" value="Genomic_DNA"/>
</dbReference>
<evidence type="ECO:0000313" key="1">
    <source>
        <dbReference type="EMBL" id="KIK40568.1"/>
    </source>
</evidence>
<dbReference type="Proteomes" id="UP000054485">
    <property type="component" value="Unassembled WGS sequence"/>
</dbReference>
<evidence type="ECO:0000313" key="2">
    <source>
        <dbReference type="Proteomes" id="UP000054485"/>
    </source>
</evidence>
<protein>
    <submittedName>
        <fullName evidence="1">Uncharacterized protein</fullName>
    </submittedName>
</protein>
<accession>A0A0D0BAG6</accession>
<keyword evidence="2" id="KW-1185">Reference proteome</keyword>
<dbReference type="InParanoid" id="A0A0D0BAG6"/>
<dbReference type="HOGENOM" id="CLU_2924246_0_0_1"/>
<sequence length="61" mass="6635">MQVATVWAVNAVKKSCRGDMSKWSPCTTYMGGPDNLYPKTPFPGSCKISDGGPILYFSTGW</sequence>
<reference evidence="2" key="2">
    <citation type="submission" date="2015-01" db="EMBL/GenBank/DDBJ databases">
        <title>Evolutionary Origins and Diversification of the Mycorrhizal Mutualists.</title>
        <authorList>
            <consortium name="DOE Joint Genome Institute"/>
            <consortium name="Mycorrhizal Genomics Consortium"/>
            <person name="Kohler A."/>
            <person name="Kuo A."/>
            <person name="Nagy L.G."/>
            <person name="Floudas D."/>
            <person name="Copeland A."/>
            <person name="Barry K.W."/>
            <person name="Cichocki N."/>
            <person name="Veneault-Fourrey C."/>
            <person name="LaButti K."/>
            <person name="Lindquist E.A."/>
            <person name="Lipzen A."/>
            <person name="Lundell T."/>
            <person name="Morin E."/>
            <person name="Murat C."/>
            <person name="Riley R."/>
            <person name="Ohm R."/>
            <person name="Sun H."/>
            <person name="Tunlid A."/>
            <person name="Henrissat B."/>
            <person name="Grigoriev I.V."/>
            <person name="Hibbett D.S."/>
            <person name="Martin F."/>
        </authorList>
    </citation>
    <scope>NUCLEOTIDE SEQUENCE [LARGE SCALE GENOMIC DNA]</scope>
    <source>
        <strain evidence="2">UH-Slu-Lm8-n1</strain>
    </source>
</reference>
<proteinExistence type="predicted"/>
<gene>
    <name evidence="1" type="ORF">CY34DRAFT_807096</name>
</gene>
<dbReference type="AlphaFoldDB" id="A0A0D0BAG6"/>
<organism evidence="1 2">
    <name type="scientific">Suillus luteus UH-Slu-Lm8-n1</name>
    <dbReference type="NCBI Taxonomy" id="930992"/>
    <lineage>
        <taxon>Eukaryota</taxon>
        <taxon>Fungi</taxon>
        <taxon>Dikarya</taxon>
        <taxon>Basidiomycota</taxon>
        <taxon>Agaricomycotina</taxon>
        <taxon>Agaricomycetes</taxon>
        <taxon>Agaricomycetidae</taxon>
        <taxon>Boletales</taxon>
        <taxon>Suillineae</taxon>
        <taxon>Suillaceae</taxon>
        <taxon>Suillus</taxon>
    </lineage>
</organism>
<name>A0A0D0BAG6_9AGAM</name>